<dbReference type="SUPFAM" id="SSF53448">
    <property type="entry name" value="Nucleotide-diphospho-sugar transferases"/>
    <property type="match status" value="1"/>
</dbReference>
<dbReference type="Gene3D" id="3.90.550.10">
    <property type="entry name" value="Spore Coat Polysaccharide Biosynthesis Protein SpsA, Chain A"/>
    <property type="match status" value="1"/>
</dbReference>
<dbReference type="InterPro" id="IPR029044">
    <property type="entry name" value="Nucleotide-diphossugar_trans"/>
</dbReference>
<keyword evidence="1" id="KW-0732">Signal</keyword>
<dbReference type="EMBL" id="HBFA01035694">
    <property type="protein sequence ID" value="CAD8686839.1"/>
    <property type="molecule type" value="Transcribed_RNA"/>
</dbReference>
<evidence type="ECO:0008006" key="3">
    <source>
        <dbReference type="Google" id="ProtNLM"/>
    </source>
</evidence>
<feature type="chain" id="PRO_5031226871" description="Glycosyltransferase 2-like domain-containing protein" evidence="1">
    <location>
        <begin position="30"/>
        <end position="649"/>
    </location>
</feature>
<organism evidence="2">
    <name type="scientific">Pyramimonas obovata</name>
    <dbReference type="NCBI Taxonomy" id="1411642"/>
    <lineage>
        <taxon>Eukaryota</taxon>
        <taxon>Viridiplantae</taxon>
        <taxon>Chlorophyta</taxon>
        <taxon>Pyramimonadophyceae</taxon>
        <taxon>Pyramimonadales</taxon>
        <taxon>Pyramimonadaceae</taxon>
        <taxon>Pyramimonas</taxon>
        <taxon>Pyramimonas incertae sedis</taxon>
    </lineage>
</organism>
<feature type="signal peptide" evidence="1">
    <location>
        <begin position="1"/>
        <end position="29"/>
    </location>
</feature>
<proteinExistence type="predicted"/>
<reference evidence="2" key="1">
    <citation type="submission" date="2021-01" db="EMBL/GenBank/DDBJ databases">
        <authorList>
            <person name="Corre E."/>
            <person name="Pelletier E."/>
            <person name="Niang G."/>
            <person name="Scheremetjew M."/>
            <person name="Finn R."/>
            <person name="Kale V."/>
            <person name="Holt S."/>
            <person name="Cochrane G."/>
            <person name="Meng A."/>
            <person name="Brown T."/>
            <person name="Cohen L."/>
        </authorList>
    </citation>
    <scope>NUCLEOTIDE SEQUENCE</scope>
    <source>
        <strain evidence="2">CCMP722</strain>
    </source>
</reference>
<evidence type="ECO:0000256" key="1">
    <source>
        <dbReference type="SAM" id="SignalP"/>
    </source>
</evidence>
<accession>A0A7S0RT55</accession>
<gene>
    <name evidence="2" type="ORF">POBO1169_LOCUS17883</name>
</gene>
<protein>
    <recommendedName>
        <fullName evidence="3">Glycosyltransferase 2-like domain-containing protein</fullName>
    </recommendedName>
</protein>
<dbReference type="AlphaFoldDB" id="A0A7S0RT55"/>
<evidence type="ECO:0000313" key="2">
    <source>
        <dbReference type="EMBL" id="CAD8686839.1"/>
    </source>
</evidence>
<name>A0A7S0RT55_9CHLO</name>
<sequence length="649" mass="72070">MAGTNLRVSAWRTVVFAVLGLFTTHGASQEDLSLPTGLTPPVEEVITACKSQRYVYPPAEKICVGTACPKLGANAPKIPLARGFKCNRKERIPQISVILFRPKNATYIQQVKTKIPAEWQPELIAFEDEDQSNPKALATHKAIISVLKSDYALYTNNFLGMLRPMNRLIKFADAEVVLVLPEKFHPSTLQRQWLVAAAAAMKFHPSLAMVGMQGADGSAGNGEMEFVHAVSLNHPLVIRRSAFVAAGLIDTSTSCPTWYEKERASWRKFCESLWGHGLSVAALDWEATSAAVEKARIPMELKNRAGGAGTCVIPTEEHVRGKEDCPHGPDIPVASVAVQYFNRRQNVARLGKLLKSMVGMAGADLMVNDDSQSEHSEWMSALSGAENVWLVHSPNIHEIRGYNKLGKLANSEIVAFMQDDDNTRELDWMARATQLFQHHQKMALLGGRAGRIDTGPKMEVKGKRPIPGYTPGPLWQNDGPKYGFKYTKLAKMSAKTGIPFDYVYKVNASPLVVRRSTFLRLGMYHPAMSCVGESGISFDFEYSVRMWKHGYRVGLYYAHFVDFTNSRSTGTWSSANATRKRMVTWRRNNLYLYYMYPNFHHRVGTKLPLDASKDTNEIVNLPCVGGKKLVENRCPLSGAGSTKHGSIFG</sequence>